<dbReference type="Proteomes" id="UP000664835">
    <property type="component" value="Unassembled WGS sequence"/>
</dbReference>
<reference evidence="2 3" key="1">
    <citation type="submission" date="2021-03" db="EMBL/GenBank/DDBJ databases">
        <title>Thiomicrorhabdus sp.nov.,novel sulfur-oxidizing bacteria isolated from coastal sediment.</title>
        <authorList>
            <person name="Liu X."/>
        </authorList>
    </citation>
    <scope>NUCLEOTIDE SEQUENCE [LARGE SCALE GENOMIC DNA]</scope>
    <source>
        <strain evidence="2 3">6S2-11</strain>
    </source>
</reference>
<feature type="signal peptide" evidence="1">
    <location>
        <begin position="1"/>
        <end position="25"/>
    </location>
</feature>
<dbReference type="EMBL" id="JAGETV010000004">
    <property type="protein sequence ID" value="MBO1926720.1"/>
    <property type="molecule type" value="Genomic_DNA"/>
</dbReference>
<sequence length="281" mass="32357">MRYFWSLKPSLFLFQLLIISSVCKAAHASATSIPVAPSISVADYSWIAQKIYQNECASKPENLLFWSKKEVFPSLGIGHFIWFPKGVDAPFEQTFPDFLRFVQRQSSTTQIPTDDFTVAPWQSREVFYTLKELGRMQEWQTFLQSTFAMQSEFIVNRFQSKLPELIAQVSDNRKAEIQSIIDELMAFDRGMFALIDYSNFKGLGINPKERYQNKGWGLLQVLFAMQMPKNTSEQALLDAFILAAKQTLKLRTKLASNSQLESTWLEGWFKRLDGYGLHSLN</sequence>
<dbReference type="RefSeq" id="WP_208148164.1">
    <property type="nucleotide sequence ID" value="NZ_JAGETV010000004.1"/>
</dbReference>
<evidence type="ECO:0000313" key="3">
    <source>
        <dbReference type="Proteomes" id="UP000664835"/>
    </source>
</evidence>
<evidence type="ECO:0000313" key="2">
    <source>
        <dbReference type="EMBL" id="MBO1926720.1"/>
    </source>
</evidence>
<comment type="caution">
    <text evidence="2">The sequence shown here is derived from an EMBL/GenBank/DDBJ whole genome shotgun (WGS) entry which is preliminary data.</text>
</comment>
<protein>
    <submittedName>
        <fullName evidence="2">Uncharacterized protein</fullName>
    </submittedName>
</protein>
<keyword evidence="1" id="KW-0732">Signal</keyword>
<keyword evidence="3" id="KW-1185">Reference proteome</keyword>
<gene>
    <name evidence="2" type="ORF">J3998_03955</name>
</gene>
<proteinExistence type="predicted"/>
<feature type="chain" id="PRO_5046738526" evidence="1">
    <location>
        <begin position="26"/>
        <end position="281"/>
    </location>
</feature>
<name>A0ABS3Q316_9GAMM</name>
<organism evidence="2 3">
    <name type="scientific">Thiomicrorhabdus marina</name>
    <dbReference type="NCBI Taxonomy" id="2818442"/>
    <lineage>
        <taxon>Bacteria</taxon>
        <taxon>Pseudomonadati</taxon>
        <taxon>Pseudomonadota</taxon>
        <taxon>Gammaproteobacteria</taxon>
        <taxon>Thiotrichales</taxon>
        <taxon>Piscirickettsiaceae</taxon>
        <taxon>Thiomicrorhabdus</taxon>
    </lineage>
</organism>
<accession>A0ABS3Q316</accession>
<evidence type="ECO:0000256" key="1">
    <source>
        <dbReference type="SAM" id="SignalP"/>
    </source>
</evidence>